<dbReference type="InParanoid" id="A0A371RJW9"/>
<dbReference type="RefSeq" id="WP_116392373.1">
    <property type="nucleotide sequence ID" value="NZ_QUQO01000001.1"/>
</dbReference>
<dbReference type="AlphaFoldDB" id="A0A371RJW9"/>
<evidence type="ECO:0000256" key="6">
    <source>
        <dbReference type="SAM" id="Phobius"/>
    </source>
</evidence>
<comment type="caution">
    <text evidence="7">The sequence shown here is derived from an EMBL/GenBank/DDBJ whole genome shotgun (WGS) entry which is preliminary data.</text>
</comment>
<evidence type="ECO:0000256" key="2">
    <source>
        <dbReference type="ARBA" id="ARBA00022692"/>
    </source>
</evidence>
<reference evidence="7 8" key="1">
    <citation type="submission" date="2018-08" db="EMBL/GenBank/DDBJ databases">
        <title>Parvularcula sp. SM1705, isolated from surface water of the South Sea China.</title>
        <authorList>
            <person name="Sun L."/>
        </authorList>
    </citation>
    <scope>NUCLEOTIDE SEQUENCE [LARGE SCALE GENOMIC DNA]</scope>
    <source>
        <strain evidence="7 8">SM1705</strain>
    </source>
</reference>
<evidence type="ECO:0000256" key="4">
    <source>
        <dbReference type="ARBA" id="ARBA00023136"/>
    </source>
</evidence>
<evidence type="ECO:0000256" key="1">
    <source>
        <dbReference type="ARBA" id="ARBA00004141"/>
    </source>
</evidence>
<feature type="transmembrane region" description="Helical" evidence="6">
    <location>
        <begin position="70"/>
        <end position="91"/>
    </location>
</feature>
<keyword evidence="4 6" id="KW-0472">Membrane</keyword>
<accession>A0A371RJW9</accession>
<protein>
    <submittedName>
        <fullName evidence="7">DUF697 domain-containing protein</fullName>
    </submittedName>
</protein>
<evidence type="ECO:0000256" key="5">
    <source>
        <dbReference type="SAM" id="MobiDB-lite"/>
    </source>
</evidence>
<keyword evidence="2 6" id="KW-0812">Transmembrane</keyword>
<comment type="subcellular location">
    <subcellularLocation>
        <location evidence="1">Membrane</location>
        <topology evidence="1">Multi-pass membrane protein</topology>
    </subcellularLocation>
</comment>
<name>A0A371RJW9_9PROT</name>
<organism evidence="7 8">
    <name type="scientific">Parvularcula marina</name>
    <dbReference type="NCBI Taxonomy" id="2292771"/>
    <lineage>
        <taxon>Bacteria</taxon>
        <taxon>Pseudomonadati</taxon>
        <taxon>Pseudomonadota</taxon>
        <taxon>Alphaproteobacteria</taxon>
        <taxon>Parvularculales</taxon>
        <taxon>Parvularculaceae</taxon>
        <taxon>Parvularcula</taxon>
    </lineage>
</organism>
<proteinExistence type="predicted"/>
<feature type="region of interest" description="Disordered" evidence="5">
    <location>
        <begin position="1"/>
        <end position="22"/>
    </location>
</feature>
<dbReference type="OrthoDB" id="9816060at2"/>
<dbReference type="GO" id="GO:0016020">
    <property type="term" value="C:membrane"/>
    <property type="evidence" value="ECO:0007669"/>
    <property type="project" value="UniProtKB-SubCell"/>
</dbReference>
<dbReference type="EMBL" id="QUQO01000001">
    <property type="protein sequence ID" value="RFB05740.1"/>
    <property type="molecule type" value="Genomic_DNA"/>
</dbReference>
<evidence type="ECO:0000313" key="8">
    <source>
        <dbReference type="Proteomes" id="UP000264589"/>
    </source>
</evidence>
<keyword evidence="8" id="KW-1185">Reference proteome</keyword>
<evidence type="ECO:0000256" key="3">
    <source>
        <dbReference type="ARBA" id="ARBA00022989"/>
    </source>
</evidence>
<keyword evidence="3 6" id="KW-1133">Transmembrane helix</keyword>
<evidence type="ECO:0000313" key="7">
    <source>
        <dbReference type="EMBL" id="RFB05740.1"/>
    </source>
</evidence>
<dbReference type="Pfam" id="PF05128">
    <property type="entry name" value="DUF697"/>
    <property type="match status" value="1"/>
</dbReference>
<sequence>MPIWTRQRAPEEVPPAEAAEDTPAEERWEISAQWKRAWAAIKWTAYGAAMLAALVIIGQVYLFASMFFGIHPLLGGIFLGFVTVALVWFVLRPAWRFLRMPAVAVPPDVELGDPALTHRDVEHRTQYDLNYLKNMRRNPALTEEHEGIDAAILDLEKLRQAEKHIDPKVAGEEINRFEQERILPLLTGLDKKIDAYIRKEALGVGTATAVSLNGTVDAFIVLWRNVNMISRIGRLYYGRPSLRLSFKIIGDVAASVVLSRVADDLSETAGDTLRGVMNRLGGVVAGPLMDGSVNALMTMKLGYAAKRRCRSFDVWSKRKALQVASDVVEQVRRDSASLISDLVKACGGVTGTAMDVAGKAMAAPKSAWSIVQNTVGKRMRPKESSEPS</sequence>
<feature type="transmembrane region" description="Helical" evidence="6">
    <location>
        <begin position="43"/>
        <end position="64"/>
    </location>
</feature>
<gene>
    <name evidence="7" type="ORF">DX908_10955</name>
</gene>
<dbReference type="Proteomes" id="UP000264589">
    <property type="component" value="Unassembled WGS sequence"/>
</dbReference>
<dbReference type="InterPro" id="IPR021147">
    <property type="entry name" value="DUF697"/>
</dbReference>